<dbReference type="PANTHER" id="PTHR30336:SF20">
    <property type="entry name" value="DUF218 DOMAIN-CONTAINING PROTEIN"/>
    <property type="match status" value="1"/>
</dbReference>
<dbReference type="AlphaFoldDB" id="A0A4V1LH15"/>
<dbReference type="Proteomes" id="UP000290649">
    <property type="component" value="Unassembled WGS sequence"/>
</dbReference>
<dbReference type="PANTHER" id="PTHR30336">
    <property type="entry name" value="INNER MEMBRANE PROTEIN, PROBABLE PERMEASE"/>
    <property type="match status" value="1"/>
</dbReference>
<dbReference type="EMBL" id="QOUX01000001">
    <property type="protein sequence ID" value="RXJ04655.1"/>
    <property type="molecule type" value="Genomic_DNA"/>
</dbReference>
<comment type="caution">
    <text evidence="2">The sequence shown here is derived from an EMBL/GenBank/DDBJ whole genome shotgun (WGS) entry which is preliminary data.</text>
</comment>
<proteinExistence type="predicted"/>
<dbReference type="Pfam" id="PF02698">
    <property type="entry name" value="DUF218"/>
    <property type="match status" value="1"/>
</dbReference>
<gene>
    <name evidence="2" type="ORF">DS745_04105</name>
</gene>
<dbReference type="CDD" id="cd06259">
    <property type="entry name" value="YdcF-like"/>
    <property type="match status" value="1"/>
</dbReference>
<evidence type="ECO:0000313" key="3">
    <source>
        <dbReference type="Proteomes" id="UP000290649"/>
    </source>
</evidence>
<organism evidence="2 3">
    <name type="scientific">Anaerobacillus alkaliphilus</name>
    <dbReference type="NCBI Taxonomy" id="1548597"/>
    <lineage>
        <taxon>Bacteria</taxon>
        <taxon>Bacillati</taxon>
        <taxon>Bacillota</taxon>
        <taxon>Bacilli</taxon>
        <taxon>Bacillales</taxon>
        <taxon>Bacillaceae</taxon>
        <taxon>Anaerobacillus</taxon>
    </lineage>
</organism>
<dbReference type="InterPro" id="IPR014729">
    <property type="entry name" value="Rossmann-like_a/b/a_fold"/>
</dbReference>
<dbReference type="OrthoDB" id="9782395at2"/>
<sequence>MKRLSAIILGILFFWFIIHSLVIIIDGLNDEVAYVDVAVVLGNKVELDGKPSLRLQARLDKSVELYKEGYFKYIIVSGGVGKEGFDEANVMKNYLINQGIPADQIIEDPNGYNSQMTAKNTRMIVELLNVKSVMVISQYFHITRTKLAFQKVGFEEVASAHAEIFELRDFYSIIREFPAYYKYVNK</sequence>
<accession>A0A4V1LH15</accession>
<evidence type="ECO:0000313" key="2">
    <source>
        <dbReference type="EMBL" id="RXJ04655.1"/>
    </source>
</evidence>
<dbReference type="InterPro" id="IPR003848">
    <property type="entry name" value="DUF218"/>
</dbReference>
<reference evidence="2 3" key="1">
    <citation type="journal article" date="2019" name="Int. J. Syst. Evol. Microbiol.">
        <title>Anaerobacillus alkaliphilus sp. nov., a novel alkaliphilic and moderately halophilic bacterium.</title>
        <authorList>
            <person name="Borsodi A.K."/>
            <person name="Aszalos J.M."/>
            <person name="Bihari P."/>
            <person name="Nagy I."/>
            <person name="Schumann P."/>
            <person name="Sproer C."/>
            <person name="Kovacs A.L."/>
            <person name="Boka K."/>
            <person name="Dobosy P."/>
            <person name="Ovari M."/>
            <person name="Szili-Kovacs T."/>
            <person name="Toth E."/>
        </authorList>
    </citation>
    <scope>NUCLEOTIDE SEQUENCE [LARGE SCALE GENOMIC DNA]</scope>
    <source>
        <strain evidence="2 3">B16-10</strain>
    </source>
</reference>
<keyword evidence="3" id="KW-1185">Reference proteome</keyword>
<dbReference type="Gene3D" id="3.40.50.620">
    <property type="entry name" value="HUPs"/>
    <property type="match status" value="1"/>
</dbReference>
<name>A0A4V1LH15_9BACI</name>
<feature type="domain" description="DUF218" evidence="1">
    <location>
        <begin position="36"/>
        <end position="163"/>
    </location>
</feature>
<dbReference type="GO" id="GO:0005886">
    <property type="term" value="C:plasma membrane"/>
    <property type="evidence" value="ECO:0007669"/>
    <property type="project" value="TreeGrafter"/>
</dbReference>
<evidence type="ECO:0000259" key="1">
    <source>
        <dbReference type="Pfam" id="PF02698"/>
    </source>
</evidence>
<dbReference type="InterPro" id="IPR051599">
    <property type="entry name" value="Cell_Envelope_Assoc"/>
</dbReference>
<protein>
    <submittedName>
        <fullName evidence="2">YdcF family protein</fullName>
    </submittedName>
</protein>